<protein>
    <submittedName>
        <fullName evidence="1">Uncharacterized protein</fullName>
    </submittedName>
</protein>
<dbReference type="Proteomes" id="UP001305414">
    <property type="component" value="Unassembled WGS sequence"/>
</dbReference>
<comment type="caution">
    <text evidence="1">The sequence shown here is derived from an EMBL/GenBank/DDBJ whole genome shotgun (WGS) entry which is preliminary data.</text>
</comment>
<organism evidence="1 2">
    <name type="scientific">Xylaria bambusicola</name>
    <dbReference type="NCBI Taxonomy" id="326684"/>
    <lineage>
        <taxon>Eukaryota</taxon>
        <taxon>Fungi</taxon>
        <taxon>Dikarya</taxon>
        <taxon>Ascomycota</taxon>
        <taxon>Pezizomycotina</taxon>
        <taxon>Sordariomycetes</taxon>
        <taxon>Xylariomycetidae</taxon>
        <taxon>Xylariales</taxon>
        <taxon>Xylariaceae</taxon>
        <taxon>Xylaria</taxon>
    </lineage>
</organism>
<evidence type="ECO:0000313" key="1">
    <source>
        <dbReference type="EMBL" id="KAK5625906.1"/>
    </source>
</evidence>
<reference evidence="1 2" key="1">
    <citation type="submission" date="2023-10" db="EMBL/GenBank/DDBJ databases">
        <title>Draft genome sequence of Xylaria bambusicola isolate GMP-LS, the root and basal stem rot pathogen of sugarcane in Indonesia.</title>
        <authorList>
            <person name="Selvaraj P."/>
            <person name="Muralishankar V."/>
            <person name="Muruganantham S."/>
            <person name="Sp S."/>
            <person name="Haryani S."/>
            <person name="Lau K.J.X."/>
            <person name="Naqvi N.I."/>
        </authorList>
    </citation>
    <scope>NUCLEOTIDE SEQUENCE [LARGE SCALE GENOMIC DNA]</scope>
    <source>
        <strain evidence="1">GMP-LS</strain>
    </source>
</reference>
<proteinExistence type="predicted"/>
<sequence>MYLLDLKLKLCTVFVFIDRTEQQIDLGDDDLVGLLVLGLAPALSAPVCDGWGEWVKPVCKPWAGTGEKVPDREWEEGGGTMRVVVTGSVGEEGGREMRDRTK</sequence>
<accession>A0AAN7UHI6</accession>
<name>A0AAN7UHI6_9PEZI</name>
<gene>
    <name evidence="1" type="ORF">RRF57_001622</name>
</gene>
<dbReference type="AlphaFoldDB" id="A0AAN7UHI6"/>
<keyword evidence="2" id="KW-1185">Reference proteome</keyword>
<dbReference type="EMBL" id="JAWHQM010000003">
    <property type="protein sequence ID" value="KAK5625906.1"/>
    <property type="molecule type" value="Genomic_DNA"/>
</dbReference>
<evidence type="ECO:0000313" key="2">
    <source>
        <dbReference type="Proteomes" id="UP001305414"/>
    </source>
</evidence>